<feature type="transmembrane region" description="Helical" evidence="1">
    <location>
        <begin position="88"/>
        <end position="117"/>
    </location>
</feature>
<feature type="transmembrane region" description="Helical" evidence="1">
    <location>
        <begin position="298"/>
        <end position="315"/>
    </location>
</feature>
<dbReference type="Pfam" id="PF07613">
    <property type="entry name" value="DUF1576"/>
    <property type="match status" value="2"/>
</dbReference>
<keyword evidence="1" id="KW-0812">Transmembrane</keyword>
<dbReference type="InterPro" id="IPR011470">
    <property type="entry name" value="DUF1576"/>
</dbReference>
<reference evidence="2" key="1">
    <citation type="submission" date="2019-04" db="EMBL/GenBank/DDBJ databases">
        <title>Evolution of Biomass-Degrading Anaerobic Consortia Revealed by Metagenomics.</title>
        <authorList>
            <person name="Peng X."/>
        </authorList>
    </citation>
    <scope>NUCLEOTIDE SEQUENCE</scope>
    <source>
        <strain evidence="2">SIG254</strain>
    </source>
</reference>
<evidence type="ECO:0000256" key="1">
    <source>
        <dbReference type="SAM" id="Phobius"/>
    </source>
</evidence>
<feature type="transmembrane region" description="Helical" evidence="1">
    <location>
        <begin position="188"/>
        <end position="206"/>
    </location>
</feature>
<accession>A0A927W6E2</accession>
<dbReference type="AlphaFoldDB" id="A0A927W6E2"/>
<organism evidence="2 3">
    <name type="scientific">Clostridium sulfidigenes</name>
    <dbReference type="NCBI Taxonomy" id="318464"/>
    <lineage>
        <taxon>Bacteria</taxon>
        <taxon>Bacillati</taxon>
        <taxon>Bacillota</taxon>
        <taxon>Clostridia</taxon>
        <taxon>Eubacteriales</taxon>
        <taxon>Clostridiaceae</taxon>
        <taxon>Clostridium</taxon>
    </lineage>
</organism>
<feature type="transmembrane region" description="Helical" evidence="1">
    <location>
        <begin position="63"/>
        <end position="82"/>
    </location>
</feature>
<feature type="transmembrane region" description="Helical" evidence="1">
    <location>
        <begin position="129"/>
        <end position="148"/>
    </location>
</feature>
<name>A0A927W6E2_9CLOT</name>
<evidence type="ECO:0000313" key="3">
    <source>
        <dbReference type="Proteomes" id="UP000768462"/>
    </source>
</evidence>
<feature type="transmembrane region" description="Helical" evidence="1">
    <location>
        <begin position="267"/>
        <end position="292"/>
    </location>
</feature>
<keyword evidence="1" id="KW-1133">Transmembrane helix</keyword>
<keyword evidence="1" id="KW-0472">Membrane</keyword>
<sequence length="415" mass="45694">MKDFTTRTPLPYKLFLCLSGILIIVSFLFNSPHQIFIGLRNIILNPDILITDYMEIGGIGATFVNCALLIIFYVIMLIFLNVKPSGTIIAGIFTVSGFSLFGKNILNIWPIIFGIWLYSRFQKEPFSNYIVTALFGTTLSPALIQLIGTTTIPLYLSVMIGILISIVIGFLLPPLASACMRIHQGYSLYNVGLAAGLIGTVLMSLLRAFGIDFESRIIWSTGNNVPFIILFSMIFLAMITLGFYYNGNSFKNITKITRYSGRLLTDFYLIFGEGITLINMGILGLFSMFLVVLVNGDLNGPTLGGILTIVGFGAFGKHLKNIIPIMFGIILCTFFNIWEINSPSVILSLLFGTTLAPIAGSFGWLWGIIAGVLHACLVMNITYLHGGMILYNNGFSGGLVCMFLLPLISAFRKEY</sequence>
<dbReference type="EMBL" id="SVCM01000025">
    <property type="protein sequence ID" value="MBE6058966.1"/>
    <property type="molecule type" value="Genomic_DNA"/>
</dbReference>
<feature type="transmembrane region" description="Helical" evidence="1">
    <location>
        <begin position="358"/>
        <end position="378"/>
    </location>
</feature>
<protein>
    <submittedName>
        <fullName evidence="2">DUF1576 domain-containing protein</fullName>
    </submittedName>
</protein>
<feature type="transmembrane region" description="Helical" evidence="1">
    <location>
        <begin position="226"/>
        <end position="246"/>
    </location>
</feature>
<proteinExistence type="predicted"/>
<feature type="transmembrane region" description="Helical" evidence="1">
    <location>
        <begin position="154"/>
        <end position="176"/>
    </location>
</feature>
<evidence type="ECO:0000313" key="2">
    <source>
        <dbReference type="EMBL" id="MBE6058966.1"/>
    </source>
</evidence>
<feature type="transmembrane region" description="Helical" evidence="1">
    <location>
        <begin position="390"/>
        <end position="411"/>
    </location>
</feature>
<comment type="caution">
    <text evidence="2">The sequence shown here is derived from an EMBL/GenBank/DDBJ whole genome shotgun (WGS) entry which is preliminary data.</text>
</comment>
<feature type="transmembrane region" description="Helical" evidence="1">
    <location>
        <begin position="322"/>
        <end position="338"/>
    </location>
</feature>
<feature type="transmembrane region" description="Helical" evidence="1">
    <location>
        <begin position="12"/>
        <end position="30"/>
    </location>
</feature>
<dbReference type="Proteomes" id="UP000768462">
    <property type="component" value="Unassembled WGS sequence"/>
</dbReference>
<gene>
    <name evidence="2" type="ORF">E7215_02145</name>
</gene>